<dbReference type="STRING" id="10228.B3SDZ0"/>
<accession>B3SDZ0</accession>
<dbReference type="InterPro" id="IPR003598">
    <property type="entry name" value="Ig_sub2"/>
</dbReference>
<dbReference type="GeneID" id="6759670"/>
<protein>
    <recommendedName>
        <fullName evidence="1">Ig-like domain-containing protein</fullName>
    </recommendedName>
</protein>
<sequence>MNSVQPQYITITSYNKPAVVNVTNKFVNTVDEYTIASYESKTLTFANTMNLYITELTSKIVHIVSDEDITVNSFYIYHSALASTLVLPSHLYDKDYVVAAYDRYAFIKLLIIAKYADTHLNISFPVSTYYSGEYYSRSKNLSITLQSSQGFHLKTNKQIPGAIVYSDKDVGVLAGNECAFIPSSTGRCDSTQEFHLPITRLGKNYIISTFADRTAGDIYRVFGGHNNTTVSVKVTSQNYQLSRGDFVEFELNSGNSSYVTCDKPCLVTQFAKGSRVDNTKSDPFMTFVPAIEQYSRDYNTFLPSLLTNVRTDRNYALITIQDKYKNGLMLNGVILQDITWRQILTNTVNETYVTASVPVTIGGIRITHNDSNALYGLINYGWSQNYAGYGHLGGIRIVKIYPYAPRIIEKSSNIYVYEGNMTVLECNATSSPISTITWLKDGIPVINYENTTIVEGFYIYSRLVITETFIHDMGNYQCEYVNTVGSIRSNNTSIKVIVYPVITQHPQNADVIYGNTLILHCNGKSNPISNITWLKNGYPISNYDNVTSIDNIHIYSRITIREATVRDRGFYRCRYSNTEGTAISKDAIVTVYDSKVEKSSGREFFVGYPRMNTRQSYYLTLTSYNKPAAVNVTNKFLNTVNEYTIASYESKTLTIASTMLIFNSELTSKIFHIVSDEDITVSSFYIYASVLASTLVLPSHLYDKNYVVAAYKPYSNIKLLIIAKYADTHLNISFPVSTSYSGQYYSRSRNLSITLQSSQGFHLKTDKDISGAIIYSDKDVGVLAGNECTRIPSSTGRCSSAQEFHLPITRLGKNYIISTFADRTAGDVYRVFGGHDNTTVSVKVTSQNYQLSRGDFVEFELNSGNSSYVTCDKPCLVTQFAKGSRADNTESDPFTTFVPAIEQYSRDYNIFLPSALTNVRSDRNYALITIQDKYKNGLMLNGIILQDITWRQILTNTVNETYVTASVPVTIGGIRITHNDSNALYGLINYGWSQNLAGYGHLGGIRIVKIYPCKLLS</sequence>
<keyword evidence="3" id="KW-1185">Reference proteome</keyword>
<dbReference type="HOGENOM" id="CLU_296713_0_0_1"/>
<dbReference type="SUPFAM" id="SSF48726">
    <property type="entry name" value="Immunoglobulin"/>
    <property type="match status" value="2"/>
</dbReference>
<dbReference type="SMART" id="SM00409">
    <property type="entry name" value="IG"/>
    <property type="match status" value="2"/>
</dbReference>
<dbReference type="InterPro" id="IPR036179">
    <property type="entry name" value="Ig-like_dom_sf"/>
</dbReference>
<dbReference type="OMA" id="VNKEHYS"/>
<dbReference type="PANTHER" id="PTHR46534:SF1">
    <property type="entry name" value="IGGFC-BINDING PROTEIN N-TERMINAL DOMAIN-CONTAINING PROTEIN"/>
    <property type="match status" value="1"/>
</dbReference>
<dbReference type="InterPro" id="IPR013783">
    <property type="entry name" value="Ig-like_fold"/>
</dbReference>
<dbReference type="Proteomes" id="UP000009022">
    <property type="component" value="Unassembled WGS sequence"/>
</dbReference>
<dbReference type="EMBL" id="DS985318">
    <property type="protein sequence ID" value="EDV19056.1"/>
    <property type="molecule type" value="Genomic_DNA"/>
</dbReference>
<evidence type="ECO:0000313" key="3">
    <source>
        <dbReference type="Proteomes" id="UP000009022"/>
    </source>
</evidence>
<dbReference type="InParanoid" id="B3SDZ0"/>
<evidence type="ECO:0000313" key="2">
    <source>
        <dbReference type="EMBL" id="EDV19056.1"/>
    </source>
</evidence>
<dbReference type="PhylomeDB" id="B3SDZ0"/>
<dbReference type="InterPro" id="IPR003599">
    <property type="entry name" value="Ig_sub"/>
</dbReference>
<reference evidence="2 3" key="1">
    <citation type="journal article" date="2008" name="Nature">
        <title>The Trichoplax genome and the nature of placozoans.</title>
        <authorList>
            <person name="Srivastava M."/>
            <person name="Begovic E."/>
            <person name="Chapman J."/>
            <person name="Putnam N.H."/>
            <person name="Hellsten U."/>
            <person name="Kawashima T."/>
            <person name="Kuo A."/>
            <person name="Mitros T."/>
            <person name="Salamov A."/>
            <person name="Carpenter M.L."/>
            <person name="Signorovitch A.Y."/>
            <person name="Moreno M.A."/>
            <person name="Kamm K."/>
            <person name="Grimwood J."/>
            <person name="Schmutz J."/>
            <person name="Shapiro H."/>
            <person name="Grigoriev I.V."/>
            <person name="Buss L.W."/>
            <person name="Schierwater B."/>
            <person name="Dellaporta S.L."/>
            <person name="Rokhsar D.S."/>
        </authorList>
    </citation>
    <scope>NUCLEOTIDE SEQUENCE [LARGE SCALE GENOMIC DNA]</scope>
    <source>
        <strain evidence="2 3">Grell-BS-1999</strain>
    </source>
</reference>
<dbReference type="Pfam" id="PF13927">
    <property type="entry name" value="Ig_3"/>
    <property type="match status" value="2"/>
</dbReference>
<gene>
    <name evidence="2" type="ORF">TRIADDRAFT_62494</name>
</gene>
<name>B3SDZ0_TRIAD</name>
<dbReference type="eggNOG" id="KOG4475">
    <property type="taxonomic scope" value="Eukaryota"/>
</dbReference>
<evidence type="ECO:0000259" key="1">
    <source>
        <dbReference type="PROSITE" id="PS50835"/>
    </source>
</evidence>
<dbReference type="AlphaFoldDB" id="B3SDZ0"/>
<dbReference type="OrthoDB" id="6236007at2759"/>
<proteinExistence type="predicted"/>
<dbReference type="eggNOG" id="KOG1216">
    <property type="taxonomic scope" value="Eukaryota"/>
</dbReference>
<dbReference type="RefSeq" id="XP_002118457.1">
    <property type="nucleotide sequence ID" value="XM_002118421.1"/>
</dbReference>
<dbReference type="SMART" id="SM00408">
    <property type="entry name" value="IGc2"/>
    <property type="match status" value="2"/>
</dbReference>
<dbReference type="KEGG" id="tad:TRIADDRAFT_62494"/>
<organism evidence="2 3">
    <name type="scientific">Trichoplax adhaerens</name>
    <name type="common">Trichoplax reptans</name>
    <dbReference type="NCBI Taxonomy" id="10228"/>
    <lineage>
        <taxon>Eukaryota</taxon>
        <taxon>Metazoa</taxon>
        <taxon>Placozoa</taxon>
        <taxon>Uniplacotomia</taxon>
        <taxon>Trichoplacea</taxon>
        <taxon>Trichoplacidae</taxon>
        <taxon>Trichoplax</taxon>
    </lineage>
</organism>
<dbReference type="CTD" id="6759670"/>
<dbReference type="InterPro" id="IPR035234">
    <property type="entry name" value="IgGFc-bd_N"/>
</dbReference>
<dbReference type="Gene3D" id="2.60.40.10">
    <property type="entry name" value="Immunoglobulins"/>
    <property type="match status" value="2"/>
</dbReference>
<feature type="domain" description="Ig-like" evidence="1">
    <location>
        <begin position="500"/>
        <end position="590"/>
    </location>
</feature>
<dbReference type="PANTHER" id="PTHR46534">
    <property type="entry name" value="IGGFC_BINDING DOMAIN-CONTAINING PROTEIN"/>
    <property type="match status" value="1"/>
</dbReference>
<dbReference type="InterPro" id="IPR007110">
    <property type="entry name" value="Ig-like_dom"/>
</dbReference>
<dbReference type="PROSITE" id="PS50835">
    <property type="entry name" value="IG_LIKE"/>
    <property type="match status" value="2"/>
</dbReference>
<dbReference type="Pfam" id="PF17517">
    <property type="entry name" value="IgGFc_binding"/>
    <property type="match status" value="2"/>
</dbReference>
<feature type="domain" description="Ig-like" evidence="1">
    <location>
        <begin position="405"/>
        <end position="495"/>
    </location>
</feature>